<evidence type="ECO:0000313" key="4">
    <source>
        <dbReference type="Proteomes" id="UP001321542"/>
    </source>
</evidence>
<dbReference type="EMBL" id="AP018448">
    <property type="protein sequence ID" value="BBC33214.1"/>
    <property type="molecule type" value="Genomic_DNA"/>
</dbReference>
<organism evidence="3 4">
    <name type="scientific">Streptomyces graminofaciens</name>
    <dbReference type="NCBI Taxonomy" id="68212"/>
    <lineage>
        <taxon>Bacteria</taxon>
        <taxon>Bacillati</taxon>
        <taxon>Actinomycetota</taxon>
        <taxon>Actinomycetes</taxon>
        <taxon>Kitasatosporales</taxon>
        <taxon>Streptomycetaceae</taxon>
        <taxon>Streptomyces</taxon>
    </lineage>
</organism>
<dbReference type="Proteomes" id="UP001321542">
    <property type="component" value="Chromosome"/>
</dbReference>
<evidence type="ECO:0000256" key="2">
    <source>
        <dbReference type="SAM" id="Phobius"/>
    </source>
</evidence>
<keyword evidence="2" id="KW-1133">Transmembrane helix</keyword>
<keyword evidence="2" id="KW-0812">Transmembrane</keyword>
<sequence length="270" mass="29336">MSADRQENHGMTDRDITLLLADAADDVEIGLAPVQAVVRGGRRRRTRRWAVAAATAVLVAGSTVSLAMTGLQDGDGKRGAPVATQPPTAEERDVTKAQRTVLGHGYDNQSLGWEVVIYVWAAPRDEAEARAQLAAMTEHGETPDVRQASDLIGKSSYIVWKTSENSGSRVWVDTFRTNSVSDTNMQYITGSLGTGPGNSNRLVIGQVAKSVQRVTCTWKDGRTTEVSRVPARLDVDIEEEVIRPAQGSPVDWFVCSAPWEGEFKSVRVTK</sequence>
<evidence type="ECO:0000313" key="3">
    <source>
        <dbReference type="EMBL" id="BBC33214.1"/>
    </source>
</evidence>
<keyword evidence="2" id="KW-0472">Membrane</keyword>
<reference evidence="3 4" key="1">
    <citation type="journal article" date="2010" name="ChemBioChem">
        <title>Cloning and characterization of the biosynthetic gene cluster of 16-membered macrolide antibiotic FD-891: involvement of a dual functional cytochrome P450 monooxygenase catalyzing epoxidation and hydroxylation.</title>
        <authorList>
            <person name="Kudo F."/>
            <person name="Motegi A."/>
            <person name="Mizoue K."/>
            <person name="Eguchi T."/>
        </authorList>
    </citation>
    <scope>NUCLEOTIDE SEQUENCE [LARGE SCALE GENOMIC DNA]</scope>
    <source>
        <strain evidence="3 4">A-8890</strain>
    </source>
</reference>
<gene>
    <name evidence="3" type="ORF">SGFS_045080</name>
</gene>
<feature type="transmembrane region" description="Helical" evidence="2">
    <location>
        <begin position="49"/>
        <end position="71"/>
    </location>
</feature>
<proteinExistence type="predicted"/>
<protein>
    <submittedName>
        <fullName evidence="3">Uncharacterized protein</fullName>
    </submittedName>
</protein>
<evidence type="ECO:0000256" key="1">
    <source>
        <dbReference type="SAM" id="MobiDB-lite"/>
    </source>
</evidence>
<name>A0ABM7FB33_9ACTN</name>
<feature type="region of interest" description="Disordered" evidence="1">
    <location>
        <begin position="70"/>
        <end position="95"/>
    </location>
</feature>
<reference evidence="3 4" key="2">
    <citation type="journal article" date="2023" name="ChemBioChem">
        <title>Acyltransferase Domain Exchange between Two Independent Type I Polyketide Synthases in the Same Producer Strain of Macrolide Antibiotics.</title>
        <authorList>
            <person name="Kudo F."/>
            <person name="Kishikawa K."/>
            <person name="Tsuboi K."/>
            <person name="Kido T."/>
            <person name="Usui T."/>
            <person name="Hashimoto J."/>
            <person name="Shin-Ya K."/>
            <person name="Miyanaga A."/>
            <person name="Eguchi T."/>
        </authorList>
    </citation>
    <scope>NUCLEOTIDE SEQUENCE [LARGE SCALE GENOMIC DNA]</scope>
    <source>
        <strain evidence="3 4">A-8890</strain>
    </source>
</reference>
<accession>A0ABM7FB33</accession>
<keyword evidence="4" id="KW-1185">Reference proteome</keyword>